<organism evidence="5 6">
    <name type="scientific">Phytohabitans aurantiacus</name>
    <dbReference type="NCBI Taxonomy" id="3016789"/>
    <lineage>
        <taxon>Bacteria</taxon>
        <taxon>Bacillati</taxon>
        <taxon>Actinomycetota</taxon>
        <taxon>Actinomycetes</taxon>
        <taxon>Micromonosporales</taxon>
        <taxon>Micromonosporaceae</taxon>
    </lineage>
</organism>
<dbReference type="Pfam" id="PF08448">
    <property type="entry name" value="PAS_4"/>
    <property type="match status" value="1"/>
</dbReference>
<dbReference type="InterPro" id="IPR001633">
    <property type="entry name" value="EAL_dom"/>
</dbReference>
<dbReference type="InterPro" id="IPR000014">
    <property type="entry name" value="PAS"/>
</dbReference>
<feature type="transmembrane region" description="Helical" evidence="1">
    <location>
        <begin position="275"/>
        <end position="293"/>
    </location>
</feature>
<keyword evidence="1" id="KW-1133">Transmembrane helix</keyword>
<evidence type="ECO:0000259" key="4">
    <source>
        <dbReference type="PROSITE" id="PS50887"/>
    </source>
</evidence>
<evidence type="ECO:0008006" key="7">
    <source>
        <dbReference type="Google" id="ProtNLM"/>
    </source>
</evidence>
<sequence length="1046" mass="112079">MVGYGLWMSILAVGVFALPALHLLLWAAVGVSSTIAIVYGVVRHRPRRRLPWSLLAAGIAVFTAGDLVFNAAAGTSSQSTPFMADVLYLLVFPLVAAGYWGFTRSSTTIRDRSGLLDLLVFVSAGALLFWVLFVGPHVTGASRDPSDKSVAAAYALGNLLVLATTLRLLVVSRRAVSAILLTVGAAGLLAADLVYAGAEMEGGWQNGQPAELGWLLFYAAWGAAALHPSMVRLTAPVDARHGDVSRVWMVLLGLAALVGPGVLLVQAMGGDVRDGAVIAVCSAMVFWLVLSRLTDSMEAHRRSVARERALRQAAGSMVSGTRVAEVDRAVRTAVGRLIPPDTGYRVVFAVHHADGIPTTAVSIWGPAVASLVGSPAVAARRMKLLRVRGLHPALAEQLGGFETAVLCPLVLDVRSAGAHWVGALLVAADPGVLGTMRDSLEVLAAEAALALERITLNDEIDRRNSEEYFRTLVQSTADVILIVGDDDQIRYASPSTATVLGVDPARCTTLDAAIHPHDQAAVRRTLDLARGGQEPANEWTPWSLRRPDDSRVQVEVSCRDLRADRTVRGIVITMRDVTARRQLERELSHSALHDALTGLPNRALFQDRVRHAVAHPASDGSGVAVLLIDLDDFTMVNEASGHAIGDELLAAVGARLSTVLGRRGMVARVGGDEFAAVVDAVADPETAEQVAAEVQAVLTEPFQLGEDGEHGRVLVSAPASVGLATTDDAATADELFRQADLALRLAKGAGRGQWRRYEATLHAAVLQRLELRAALDRAAADQDFTLEYQPIVEMASGRTVGFEALVRWRHPALGLVPPDEFIDIAEETGLIEAIGDFVLRQAVGAASQWSKQNGAQQDGTQKDRAQPYVSVNVSARQFRSPGFVTKVRQELADAGLPPSALMLEITERLLLRDDEQVWHDLTCLREHGVRIAIDDFGTGFSSLSYLRQVPIDVLKIDKSFTATVASSARQQAIVDGIVRLAQTLQLDAVAEGIETAADRDLLCDLNCPYGQGFLYSKPLRLDDAVEWLRFENDATGAEIAAISSRP</sequence>
<proteinExistence type="predicted"/>
<dbReference type="PANTHER" id="PTHR44757">
    <property type="entry name" value="DIGUANYLATE CYCLASE DGCP"/>
    <property type="match status" value="1"/>
</dbReference>
<dbReference type="PROSITE" id="PS50883">
    <property type="entry name" value="EAL"/>
    <property type="match status" value="1"/>
</dbReference>
<feature type="transmembrane region" description="Helical" evidence="1">
    <location>
        <begin position="114"/>
        <end position="133"/>
    </location>
</feature>
<accession>A0ABQ5QUY8</accession>
<comment type="caution">
    <text evidence="5">The sequence shown here is derived from an EMBL/GenBank/DDBJ whole genome shotgun (WGS) entry which is preliminary data.</text>
</comment>
<dbReference type="Proteomes" id="UP001144280">
    <property type="component" value="Unassembled WGS sequence"/>
</dbReference>
<dbReference type="InterPro" id="IPR052155">
    <property type="entry name" value="Biofilm_reg_signaling"/>
</dbReference>
<dbReference type="PANTHER" id="PTHR44757:SF2">
    <property type="entry name" value="BIOFILM ARCHITECTURE MAINTENANCE PROTEIN MBAA"/>
    <property type="match status" value="1"/>
</dbReference>
<dbReference type="NCBIfam" id="TIGR00254">
    <property type="entry name" value="GGDEF"/>
    <property type="match status" value="1"/>
</dbReference>
<evidence type="ECO:0000256" key="1">
    <source>
        <dbReference type="SAM" id="Phobius"/>
    </source>
</evidence>
<evidence type="ECO:0000313" key="6">
    <source>
        <dbReference type="Proteomes" id="UP001144280"/>
    </source>
</evidence>
<dbReference type="InterPro" id="IPR035919">
    <property type="entry name" value="EAL_sf"/>
</dbReference>
<feature type="transmembrane region" description="Helical" evidence="1">
    <location>
        <begin position="86"/>
        <end position="102"/>
    </location>
</feature>
<dbReference type="PROSITE" id="PS50887">
    <property type="entry name" value="GGDEF"/>
    <property type="match status" value="1"/>
</dbReference>
<dbReference type="Pfam" id="PF00990">
    <property type="entry name" value="GGDEF"/>
    <property type="match status" value="1"/>
</dbReference>
<feature type="domain" description="PAS" evidence="2">
    <location>
        <begin position="465"/>
        <end position="504"/>
    </location>
</feature>
<evidence type="ECO:0000259" key="3">
    <source>
        <dbReference type="PROSITE" id="PS50883"/>
    </source>
</evidence>
<dbReference type="SUPFAM" id="SSF55073">
    <property type="entry name" value="Nucleotide cyclase"/>
    <property type="match status" value="1"/>
</dbReference>
<protein>
    <recommendedName>
        <fullName evidence="7">GGDEF domain-containing protein</fullName>
    </recommendedName>
</protein>
<dbReference type="SMART" id="SM00091">
    <property type="entry name" value="PAS"/>
    <property type="match status" value="1"/>
</dbReference>
<name>A0ABQ5QUY8_9ACTN</name>
<dbReference type="InterPro" id="IPR000160">
    <property type="entry name" value="GGDEF_dom"/>
</dbReference>
<dbReference type="PROSITE" id="PS50112">
    <property type="entry name" value="PAS"/>
    <property type="match status" value="1"/>
</dbReference>
<evidence type="ECO:0000313" key="5">
    <source>
        <dbReference type="EMBL" id="GLH98075.1"/>
    </source>
</evidence>
<dbReference type="CDD" id="cd01949">
    <property type="entry name" value="GGDEF"/>
    <property type="match status" value="1"/>
</dbReference>
<dbReference type="CDD" id="cd00130">
    <property type="entry name" value="PAS"/>
    <property type="match status" value="1"/>
</dbReference>
<dbReference type="SUPFAM" id="SSF55785">
    <property type="entry name" value="PYP-like sensor domain (PAS domain)"/>
    <property type="match status" value="1"/>
</dbReference>
<gene>
    <name evidence="5" type="ORF">Pa4123_33500</name>
</gene>
<dbReference type="NCBIfam" id="TIGR00229">
    <property type="entry name" value="sensory_box"/>
    <property type="match status" value="1"/>
</dbReference>
<feature type="transmembrane region" description="Helical" evidence="1">
    <location>
        <begin position="20"/>
        <end position="42"/>
    </location>
</feature>
<dbReference type="SUPFAM" id="SSF141868">
    <property type="entry name" value="EAL domain-like"/>
    <property type="match status" value="1"/>
</dbReference>
<feature type="transmembrane region" description="Helical" evidence="1">
    <location>
        <begin position="153"/>
        <end position="170"/>
    </location>
</feature>
<dbReference type="Gene3D" id="3.30.70.270">
    <property type="match status" value="1"/>
</dbReference>
<feature type="domain" description="EAL" evidence="3">
    <location>
        <begin position="768"/>
        <end position="1032"/>
    </location>
</feature>
<feature type="transmembrane region" description="Helical" evidence="1">
    <location>
        <begin position="215"/>
        <end position="235"/>
    </location>
</feature>
<dbReference type="InterPro" id="IPR043128">
    <property type="entry name" value="Rev_trsase/Diguanyl_cyclase"/>
</dbReference>
<keyword evidence="1" id="KW-0472">Membrane</keyword>
<feature type="domain" description="GGDEF" evidence="4">
    <location>
        <begin position="621"/>
        <end position="759"/>
    </location>
</feature>
<dbReference type="InterPro" id="IPR029787">
    <property type="entry name" value="Nucleotide_cyclase"/>
</dbReference>
<dbReference type="Pfam" id="PF00563">
    <property type="entry name" value="EAL"/>
    <property type="match status" value="1"/>
</dbReference>
<keyword evidence="1" id="KW-0812">Transmembrane</keyword>
<dbReference type="SMART" id="SM00267">
    <property type="entry name" value="GGDEF"/>
    <property type="match status" value="1"/>
</dbReference>
<dbReference type="Gene3D" id="3.30.450.20">
    <property type="entry name" value="PAS domain"/>
    <property type="match status" value="1"/>
</dbReference>
<dbReference type="SMART" id="SM00052">
    <property type="entry name" value="EAL"/>
    <property type="match status" value="1"/>
</dbReference>
<dbReference type="CDD" id="cd01948">
    <property type="entry name" value="EAL"/>
    <property type="match status" value="1"/>
</dbReference>
<dbReference type="EMBL" id="BSDI01000013">
    <property type="protein sequence ID" value="GLH98075.1"/>
    <property type="molecule type" value="Genomic_DNA"/>
</dbReference>
<feature type="transmembrane region" description="Helical" evidence="1">
    <location>
        <begin position="177"/>
        <end position="195"/>
    </location>
</feature>
<dbReference type="Gene3D" id="3.20.20.450">
    <property type="entry name" value="EAL domain"/>
    <property type="match status" value="1"/>
</dbReference>
<dbReference type="InterPro" id="IPR035965">
    <property type="entry name" value="PAS-like_dom_sf"/>
</dbReference>
<evidence type="ECO:0000259" key="2">
    <source>
        <dbReference type="PROSITE" id="PS50112"/>
    </source>
</evidence>
<feature type="transmembrane region" description="Helical" evidence="1">
    <location>
        <begin position="54"/>
        <end position="74"/>
    </location>
</feature>
<reference evidence="5" key="1">
    <citation type="submission" date="2022-12" db="EMBL/GenBank/DDBJ databases">
        <title>New Phytohabitans aurantiacus sp. RD004123 nov., an actinomycete isolated from soil.</title>
        <authorList>
            <person name="Triningsih D.W."/>
            <person name="Harunari E."/>
            <person name="Igarashi Y."/>
        </authorList>
    </citation>
    <scope>NUCLEOTIDE SEQUENCE</scope>
    <source>
        <strain evidence="5">RD004123</strain>
    </source>
</reference>
<keyword evidence="6" id="KW-1185">Reference proteome</keyword>
<dbReference type="InterPro" id="IPR013656">
    <property type="entry name" value="PAS_4"/>
</dbReference>
<feature type="transmembrane region" description="Helical" evidence="1">
    <location>
        <begin position="247"/>
        <end position="269"/>
    </location>
</feature>